<evidence type="ECO:0000313" key="1">
    <source>
        <dbReference type="EMBL" id="OAY22324.1"/>
    </source>
</evidence>
<protein>
    <submittedName>
        <fullName evidence="1">Uncharacterized protein</fullName>
    </submittedName>
</protein>
<dbReference type="EMBL" id="KV450446">
    <property type="protein sequence ID" value="OAY22324.1"/>
    <property type="molecule type" value="Genomic_DNA"/>
</dbReference>
<gene>
    <name evidence="1" type="ORF">MANES_S010900</name>
</gene>
<sequence length="58" mass="6824">MKHKFFRGMEEHGCLPNYCCCNVTIQGFLKHDESKKHQKLLMKCLVCDSLQLSPLQHF</sequence>
<proteinExistence type="predicted"/>
<organism evidence="1">
    <name type="scientific">Manihot esculenta</name>
    <name type="common">Cassava</name>
    <name type="synonym">Jatropha manihot</name>
    <dbReference type="NCBI Taxonomy" id="3983"/>
    <lineage>
        <taxon>Eukaryota</taxon>
        <taxon>Viridiplantae</taxon>
        <taxon>Streptophyta</taxon>
        <taxon>Embryophyta</taxon>
        <taxon>Tracheophyta</taxon>
        <taxon>Spermatophyta</taxon>
        <taxon>Magnoliopsida</taxon>
        <taxon>eudicotyledons</taxon>
        <taxon>Gunneridae</taxon>
        <taxon>Pentapetalae</taxon>
        <taxon>rosids</taxon>
        <taxon>fabids</taxon>
        <taxon>Malpighiales</taxon>
        <taxon>Euphorbiaceae</taxon>
        <taxon>Crotonoideae</taxon>
        <taxon>Manihoteae</taxon>
        <taxon>Manihot</taxon>
    </lineage>
</organism>
<accession>A0A199UCD8</accession>
<name>A0A199UCD8_MANES</name>
<dbReference type="AlphaFoldDB" id="A0A199UCD8"/>
<reference evidence="1" key="1">
    <citation type="submission" date="2016-02" db="EMBL/GenBank/DDBJ databases">
        <title>WGS assembly of Manihot esculenta.</title>
        <authorList>
            <person name="Bredeson J.V."/>
            <person name="Prochnik S.E."/>
            <person name="Lyons J.B."/>
            <person name="Schmutz J."/>
            <person name="Grimwood J."/>
            <person name="Vrebalov J."/>
            <person name="Bart R.S."/>
            <person name="Amuge T."/>
            <person name="Ferguson M.E."/>
            <person name="Green R."/>
            <person name="Putnam N."/>
            <person name="Stites J."/>
            <person name="Rounsley S."/>
            <person name="Rokhsar D.S."/>
        </authorList>
    </citation>
    <scope>NUCLEOTIDE SEQUENCE [LARGE SCALE GENOMIC DNA]</scope>
    <source>
        <tissue evidence="1">Leaf</tissue>
    </source>
</reference>